<dbReference type="SMART" id="SM00382">
    <property type="entry name" value="AAA"/>
    <property type="match status" value="1"/>
</dbReference>
<dbReference type="SUPFAM" id="SSF52540">
    <property type="entry name" value="P-loop containing nucleoside triphosphate hydrolases"/>
    <property type="match status" value="1"/>
</dbReference>
<keyword evidence="9" id="KW-0342">GTP-binding</keyword>
<evidence type="ECO:0000256" key="4">
    <source>
        <dbReference type="ARBA" id="ARBA00022448"/>
    </source>
</evidence>
<dbReference type="InterPro" id="IPR047040">
    <property type="entry name" value="FlhF__GTPase_dom"/>
</dbReference>
<keyword evidence="4" id="KW-0813">Transport</keyword>
<evidence type="ECO:0000256" key="8">
    <source>
        <dbReference type="ARBA" id="ARBA00022927"/>
    </source>
</evidence>
<evidence type="ECO:0000256" key="6">
    <source>
        <dbReference type="ARBA" id="ARBA00022741"/>
    </source>
</evidence>
<dbReference type="PANTHER" id="PTHR43134">
    <property type="entry name" value="SIGNAL RECOGNITION PARTICLE RECEPTOR SUBUNIT ALPHA"/>
    <property type="match status" value="1"/>
</dbReference>
<evidence type="ECO:0000259" key="15">
    <source>
        <dbReference type="SMART" id="SM00382"/>
    </source>
</evidence>
<dbReference type="RefSeq" id="WP_345011025.1">
    <property type="nucleotide sequence ID" value="NZ_BAABFC010000009.1"/>
</dbReference>
<keyword evidence="17" id="KW-0282">Flagellum</keyword>
<keyword evidence="17" id="KW-0966">Cell projection</keyword>
<name>A0ABP8Q5H6_9GAMM</name>
<dbReference type="NCBIfam" id="TIGR03499">
    <property type="entry name" value="FlhF"/>
    <property type="match status" value="1"/>
</dbReference>
<feature type="domain" description="AAA+ ATPase" evidence="15">
    <location>
        <begin position="243"/>
        <end position="381"/>
    </location>
</feature>
<keyword evidence="6" id="KW-0547">Nucleotide-binding</keyword>
<dbReference type="SMART" id="SM00962">
    <property type="entry name" value="SRP54"/>
    <property type="match status" value="1"/>
</dbReference>
<dbReference type="InterPro" id="IPR003593">
    <property type="entry name" value="AAA+_ATPase"/>
</dbReference>
<accession>A0ABP8Q5H6</accession>
<evidence type="ECO:0000256" key="13">
    <source>
        <dbReference type="NCBIfam" id="TIGR03499"/>
    </source>
</evidence>
<dbReference type="EMBL" id="BAABFC010000009">
    <property type="protein sequence ID" value="GAA4496603.1"/>
    <property type="molecule type" value="Genomic_DNA"/>
</dbReference>
<comment type="caution">
    <text evidence="17">The sequence shown here is derived from an EMBL/GenBank/DDBJ whole genome shotgun (WGS) entry which is preliminary data.</text>
</comment>
<evidence type="ECO:0000256" key="3">
    <source>
        <dbReference type="ARBA" id="ARBA00014919"/>
    </source>
</evidence>
<feature type="domain" description="SRP54-type proteins GTP-binding" evidence="16">
    <location>
        <begin position="244"/>
        <end position="437"/>
    </location>
</feature>
<keyword evidence="10" id="KW-0472">Membrane</keyword>
<comment type="function">
    <text evidence="12">Necessary for flagellar biosynthesis. May be involved in translocation of the flagellum.</text>
</comment>
<feature type="region of interest" description="Disordered" evidence="14">
    <location>
        <begin position="111"/>
        <end position="154"/>
    </location>
</feature>
<reference evidence="18" key="1">
    <citation type="journal article" date="2019" name="Int. J. Syst. Evol. Microbiol.">
        <title>The Global Catalogue of Microorganisms (GCM) 10K type strain sequencing project: providing services to taxonomists for standard genome sequencing and annotation.</title>
        <authorList>
            <consortium name="The Broad Institute Genomics Platform"/>
            <consortium name="The Broad Institute Genome Sequencing Center for Infectious Disease"/>
            <person name="Wu L."/>
            <person name="Ma J."/>
        </authorList>
    </citation>
    <scope>NUCLEOTIDE SEQUENCE [LARGE SCALE GENOMIC DNA]</scope>
    <source>
        <strain evidence="18">JCM 32226</strain>
    </source>
</reference>
<dbReference type="Pfam" id="PF00448">
    <property type="entry name" value="SRP54"/>
    <property type="match status" value="1"/>
</dbReference>
<dbReference type="Gene3D" id="3.40.50.300">
    <property type="entry name" value="P-loop containing nucleotide triphosphate hydrolases"/>
    <property type="match status" value="1"/>
</dbReference>
<evidence type="ECO:0000313" key="18">
    <source>
        <dbReference type="Proteomes" id="UP001501321"/>
    </source>
</evidence>
<keyword evidence="8" id="KW-0653">Protein transport</keyword>
<dbReference type="InterPro" id="IPR027417">
    <property type="entry name" value="P-loop_NTPase"/>
</dbReference>
<keyword evidence="18" id="KW-1185">Reference proteome</keyword>
<dbReference type="InterPro" id="IPR020006">
    <property type="entry name" value="FlhF"/>
</dbReference>
<gene>
    <name evidence="17" type="primary">flhF</name>
    <name evidence="17" type="ORF">GCM10023095_11860</name>
</gene>
<keyword evidence="7" id="KW-1005">Bacterial flagellum biogenesis</keyword>
<sequence>MKIKRFFAKDMRTALAEVKETLGPDAVIMSNKKVSGGIEIVAAVDYQTAPPPAQTPPTSLPTMVDDSVKLSSKAKKMEAYSELSGLVSQNSDSSDNAKESFADSLGALLARQQPQSRPQGAPRTLAEQSQFPEPEPVRRPAQRQAATQAPRDKEMEAMRAEMASIRKLLQHQLSGLMWQEVERREPVRALLIKQLVKGGFPEAFADQLVAVVPEAMPVHEAWQLLQQQLEEQLHTGKDDILNQGGAVALLGPTGVGKTTTIAKLAARFALKYGPDQVALITTDHYRIGAHEQLQTYGRIMGCQVRSVSDEEELSAALYQLRNRRLVLIDTAGMGQRDVRLCEQLDTLMSNARVRIKSYLVLPATSQRRVLQEAVEHFRRVPISGCILTKLDESLNLGEVISVCIQNALPISYVTNGQRVPEDLELANAPRLVAAALQQMDDDSARPYFWGSEADEGDHAEFYE</sequence>
<comment type="similarity">
    <text evidence="2">Belongs to the GTP-binding SRP family.</text>
</comment>
<keyword evidence="5" id="KW-1003">Cell membrane</keyword>
<keyword evidence="11" id="KW-1006">Bacterial flagellum protein export</keyword>
<dbReference type="Gene3D" id="1.20.120.1380">
    <property type="entry name" value="Flagellar FlhF biosynthesis protein, N domain"/>
    <property type="match status" value="1"/>
</dbReference>
<evidence type="ECO:0000256" key="9">
    <source>
        <dbReference type="ARBA" id="ARBA00023134"/>
    </source>
</evidence>
<organism evidence="17 18">
    <name type="scientific">Pseudaeromonas paramecii</name>
    <dbReference type="NCBI Taxonomy" id="2138166"/>
    <lineage>
        <taxon>Bacteria</taxon>
        <taxon>Pseudomonadati</taxon>
        <taxon>Pseudomonadota</taxon>
        <taxon>Gammaproteobacteria</taxon>
        <taxon>Aeromonadales</taxon>
        <taxon>Aeromonadaceae</taxon>
        <taxon>Pseudaeromonas</taxon>
    </lineage>
</organism>
<proteinExistence type="inferred from homology"/>
<evidence type="ECO:0000256" key="2">
    <source>
        <dbReference type="ARBA" id="ARBA00008531"/>
    </source>
</evidence>
<dbReference type="Proteomes" id="UP001501321">
    <property type="component" value="Unassembled WGS sequence"/>
</dbReference>
<protein>
    <recommendedName>
        <fullName evidence="3 13">Flagellar biosynthesis protein FlhF</fullName>
    </recommendedName>
</protein>
<keyword evidence="17" id="KW-0969">Cilium</keyword>
<dbReference type="CDD" id="cd17873">
    <property type="entry name" value="FlhF"/>
    <property type="match status" value="1"/>
</dbReference>
<evidence type="ECO:0000256" key="12">
    <source>
        <dbReference type="ARBA" id="ARBA00025337"/>
    </source>
</evidence>
<comment type="subcellular location">
    <subcellularLocation>
        <location evidence="1">Cell membrane</location>
        <topology evidence="1">Peripheral membrane protein</topology>
        <orientation evidence="1">Cytoplasmic side</orientation>
    </subcellularLocation>
</comment>
<evidence type="ECO:0000256" key="10">
    <source>
        <dbReference type="ARBA" id="ARBA00023136"/>
    </source>
</evidence>
<evidence type="ECO:0000259" key="16">
    <source>
        <dbReference type="SMART" id="SM00962"/>
    </source>
</evidence>
<dbReference type="InterPro" id="IPR000897">
    <property type="entry name" value="SRP54_GTPase_dom"/>
</dbReference>
<evidence type="ECO:0000256" key="11">
    <source>
        <dbReference type="ARBA" id="ARBA00023225"/>
    </source>
</evidence>
<evidence type="ECO:0000313" key="17">
    <source>
        <dbReference type="EMBL" id="GAA4496603.1"/>
    </source>
</evidence>
<evidence type="ECO:0000256" key="1">
    <source>
        <dbReference type="ARBA" id="ARBA00004413"/>
    </source>
</evidence>
<evidence type="ECO:0000256" key="7">
    <source>
        <dbReference type="ARBA" id="ARBA00022795"/>
    </source>
</evidence>
<evidence type="ECO:0000256" key="5">
    <source>
        <dbReference type="ARBA" id="ARBA00022475"/>
    </source>
</evidence>
<dbReference type="PANTHER" id="PTHR43134:SF3">
    <property type="entry name" value="FLAGELLAR BIOSYNTHESIS PROTEIN FLHF"/>
    <property type="match status" value="1"/>
</dbReference>
<evidence type="ECO:0000256" key="14">
    <source>
        <dbReference type="SAM" id="MobiDB-lite"/>
    </source>
</evidence>